<keyword evidence="1" id="KW-0732">Signal</keyword>
<evidence type="ECO:0000256" key="1">
    <source>
        <dbReference type="SAM" id="SignalP"/>
    </source>
</evidence>
<evidence type="ECO:0008006" key="4">
    <source>
        <dbReference type="Google" id="ProtNLM"/>
    </source>
</evidence>
<keyword evidence="3" id="KW-1185">Reference proteome</keyword>
<gene>
    <name evidence="2" type="ORF">DES47_10280</name>
</gene>
<reference evidence="2 3" key="1">
    <citation type="submission" date="2019-03" db="EMBL/GenBank/DDBJ databases">
        <title>Genomic Encyclopedia of Type Strains, Phase IV (KMG-IV): sequencing the most valuable type-strain genomes for metagenomic binning, comparative biology and taxonomic classification.</title>
        <authorList>
            <person name="Goeker M."/>
        </authorList>
    </citation>
    <scope>NUCLEOTIDE SEQUENCE [LARGE SCALE GENOMIC DNA]</scope>
    <source>
        <strain evidence="2 3">DSM 16998</strain>
    </source>
</reference>
<dbReference type="InterPro" id="IPR025737">
    <property type="entry name" value="FApF"/>
</dbReference>
<accession>A0A4R6QQC3</accession>
<organism evidence="2 3">
    <name type="scientific">Roseateles toxinivorans</name>
    <dbReference type="NCBI Taxonomy" id="270368"/>
    <lineage>
        <taxon>Bacteria</taxon>
        <taxon>Pseudomonadati</taxon>
        <taxon>Pseudomonadota</taxon>
        <taxon>Betaproteobacteria</taxon>
        <taxon>Burkholderiales</taxon>
        <taxon>Sphaerotilaceae</taxon>
        <taxon>Roseateles</taxon>
    </lineage>
</organism>
<name>A0A4R6QQC3_9BURK</name>
<dbReference type="RefSeq" id="WP_133699811.1">
    <property type="nucleotide sequence ID" value="NZ_SNXS01000002.1"/>
</dbReference>
<evidence type="ECO:0000313" key="2">
    <source>
        <dbReference type="EMBL" id="TDP72335.1"/>
    </source>
</evidence>
<dbReference type="InParanoid" id="A0A4R6QQC3"/>
<feature type="signal peptide" evidence="1">
    <location>
        <begin position="1"/>
        <end position="23"/>
    </location>
</feature>
<evidence type="ECO:0000313" key="3">
    <source>
        <dbReference type="Proteomes" id="UP000295361"/>
    </source>
</evidence>
<comment type="caution">
    <text evidence="2">The sequence shown here is derived from an EMBL/GenBank/DDBJ whole genome shotgun (WGS) entry which is preliminary data.</text>
</comment>
<dbReference type="OrthoDB" id="8639774at2"/>
<sequence>MARKISAITFAAMAALLAGNALATEGGGGVYPNGNENYLVGAMPPPGTYWLAYAGYDHLTKLRDNNGDRINVPFDVKVGAFAPRFVWVTDTKILGGQLAWHVIAPLLNVDVSVAGSSQRKTGLGDIVFGPGLGYHEGNLHYVFALDVNAPTGSYKKTDMANTSRNYWNLEPLIAVSYVQPQGINADIKFHYDFNAENKDTKYKSGQEFHFDYALGYGFGNGWVAGVGGYVYQQVTADKLNGATVANAKGEAMGFGPSIKYDNGKGFFITAKWQKDFSVKNRAEGTALKVKFSIPF</sequence>
<dbReference type="Pfam" id="PF13557">
    <property type="entry name" value="Phenol_MetA_deg"/>
    <property type="match status" value="1"/>
</dbReference>
<protein>
    <recommendedName>
        <fullName evidence="4">Outer membrane beta-barrel porin/alpha-amylase</fullName>
    </recommendedName>
</protein>
<dbReference type="Proteomes" id="UP000295361">
    <property type="component" value="Unassembled WGS sequence"/>
</dbReference>
<dbReference type="EMBL" id="SNXS01000002">
    <property type="protein sequence ID" value="TDP72335.1"/>
    <property type="molecule type" value="Genomic_DNA"/>
</dbReference>
<dbReference type="AlphaFoldDB" id="A0A4R6QQC3"/>
<feature type="chain" id="PRO_5020746450" description="Outer membrane beta-barrel porin/alpha-amylase" evidence="1">
    <location>
        <begin position="24"/>
        <end position="295"/>
    </location>
</feature>
<proteinExistence type="predicted"/>